<proteinExistence type="predicted"/>
<protein>
    <submittedName>
        <fullName evidence="9">FtsX-like permease family protein</fullName>
    </submittedName>
</protein>
<dbReference type="Proteomes" id="UP000476411">
    <property type="component" value="Chromosome"/>
</dbReference>
<name>A0A6B9ZBM8_9BACT</name>
<dbReference type="PANTHER" id="PTHR30572">
    <property type="entry name" value="MEMBRANE COMPONENT OF TRANSPORTER-RELATED"/>
    <property type="match status" value="1"/>
</dbReference>
<gene>
    <name evidence="9" type="ORF">GWR21_02505</name>
</gene>
<reference evidence="9 10" key="1">
    <citation type="submission" date="2020-01" db="EMBL/GenBank/DDBJ databases">
        <title>Complete genome sequence of Chitinophaga sp. H33E-04 isolated from quinoa roots.</title>
        <authorList>
            <person name="Weon H.-Y."/>
            <person name="Lee S.A."/>
        </authorList>
    </citation>
    <scope>NUCLEOTIDE SEQUENCE [LARGE SCALE GENOMIC DNA]</scope>
    <source>
        <strain evidence="9 10">H33E-04</strain>
    </source>
</reference>
<feature type="transmembrane region" description="Helical" evidence="6">
    <location>
        <begin position="331"/>
        <end position="349"/>
    </location>
</feature>
<dbReference type="EMBL" id="CP048113">
    <property type="protein sequence ID" value="QHS58505.1"/>
    <property type="molecule type" value="Genomic_DNA"/>
</dbReference>
<evidence type="ECO:0000256" key="3">
    <source>
        <dbReference type="ARBA" id="ARBA00022692"/>
    </source>
</evidence>
<keyword evidence="3 6" id="KW-0812">Transmembrane</keyword>
<feature type="transmembrane region" description="Helical" evidence="6">
    <location>
        <begin position="664"/>
        <end position="686"/>
    </location>
</feature>
<evidence type="ECO:0000259" key="8">
    <source>
        <dbReference type="Pfam" id="PF12704"/>
    </source>
</evidence>
<dbReference type="InterPro" id="IPR025857">
    <property type="entry name" value="MacB_PCD"/>
</dbReference>
<dbReference type="GO" id="GO:0022857">
    <property type="term" value="F:transmembrane transporter activity"/>
    <property type="evidence" value="ECO:0007669"/>
    <property type="project" value="TreeGrafter"/>
</dbReference>
<dbReference type="Pfam" id="PF02687">
    <property type="entry name" value="FtsX"/>
    <property type="match status" value="2"/>
</dbReference>
<evidence type="ECO:0000256" key="6">
    <source>
        <dbReference type="SAM" id="Phobius"/>
    </source>
</evidence>
<evidence type="ECO:0000256" key="2">
    <source>
        <dbReference type="ARBA" id="ARBA00022475"/>
    </source>
</evidence>
<evidence type="ECO:0000313" key="10">
    <source>
        <dbReference type="Proteomes" id="UP000476411"/>
    </source>
</evidence>
<feature type="domain" description="ABC3 transporter permease C-terminal" evidence="7">
    <location>
        <begin position="281"/>
        <end position="395"/>
    </location>
</feature>
<dbReference type="GO" id="GO:0005886">
    <property type="term" value="C:plasma membrane"/>
    <property type="evidence" value="ECO:0007669"/>
    <property type="project" value="UniProtKB-SubCell"/>
</dbReference>
<comment type="subcellular location">
    <subcellularLocation>
        <location evidence="1">Cell membrane</location>
        <topology evidence="1">Multi-pass membrane protein</topology>
    </subcellularLocation>
</comment>
<feature type="transmembrane region" description="Helical" evidence="6">
    <location>
        <begin position="369"/>
        <end position="392"/>
    </location>
</feature>
<feature type="transmembrane region" description="Helical" evidence="6">
    <location>
        <begin position="276"/>
        <end position="298"/>
    </location>
</feature>
<keyword evidence="2" id="KW-1003">Cell membrane</keyword>
<sequence length="784" mass="88052">MFRNYFTVAIRNLRRNLNYAVLNMVGLTLSIAACLIIFLITKNELTFDQHHQRAERTYRVTLHALDYNPSVSLAVAPAMRTSFPELEMVTQYWHNTNAYVKVGDARYRESEYAYADQYFTRVFDYEWLRGDAKTALLEPNSVVLTESLARKYFNKQDPMGHVLHLNNRHQLKVTGVIKDLPPNTSQTFGLLVSFATIIREMERPMREFYAIVGGETFIVTPPGFDVSKLQVRMKPFIKDNWGADIAAGAEMPLQPLKDIHFDQRYIQSATTSRTTYLALIAIAAFIIITACINFINLATAQAVKRARETGVRKVLGATHTQLIRQFLGETAILVFITVLAGLVLAYLALPSVAALLNVRIGIEQLNQPVVYALLLLLAIVIILLAGLYPAFVQSSFQPVLSMKGVTRQPSGGLSLRKSLVFVQFLVSQVLIIGTLVVARQMDFFKNQDLGFDKEAVVSFPVEDMQKKDVLEQQLKSISGIKEMTFSSSAPSYNNNFAPFRSPEKGMVDEDVTEVKFIDENYIPFYHIQLLAGTNVSHLRDKDSLRQVVVNEALLRKLNIHKPEEAVGMNIEFAGDKVTINGVIQDFQSESKHKERRPLVMTDFARRTDVVSVRLYPKGMHNTVAQIEKIWSATFPDELFSYEFMDNHIASLYQQEEKLFTAYRIFSILAIVIGCLGLYGLVAFSAVQRNKEVGIRKIMGATPADIVTLLGKEFITLIAVAFLVATPLSYYLMHNWLGNFAYHITLGPGIFLIALGCSIAIAAFTIAHQSVKAAIGNPLKSIRTE</sequence>
<dbReference type="InterPro" id="IPR003838">
    <property type="entry name" value="ABC3_permease_C"/>
</dbReference>
<evidence type="ECO:0000256" key="5">
    <source>
        <dbReference type="ARBA" id="ARBA00023136"/>
    </source>
</evidence>
<dbReference type="Pfam" id="PF12704">
    <property type="entry name" value="MacB_PCD"/>
    <property type="match status" value="1"/>
</dbReference>
<feature type="domain" description="MacB-like periplasmic core" evidence="8">
    <location>
        <begin position="21"/>
        <end position="232"/>
    </location>
</feature>
<accession>A0A6B9ZBM8</accession>
<feature type="transmembrane region" description="Helical" evidence="6">
    <location>
        <begin position="744"/>
        <end position="766"/>
    </location>
</feature>
<dbReference type="KEGG" id="chih:GWR21_02505"/>
<dbReference type="AlphaFoldDB" id="A0A6B9ZBM8"/>
<feature type="transmembrane region" description="Helical" evidence="6">
    <location>
        <begin position="713"/>
        <end position="732"/>
    </location>
</feature>
<evidence type="ECO:0000256" key="1">
    <source>
        <dbReference type="ARBA" id="ARBA00004651"/>
    </source>
</evidence>
<feature type="transmembrane region" description="Helical" evidence="6">
    <location>
        <begin position="20"/>
        <end position="40"/>
    </location>
</feature>
<feature type="domain" description="ABC3 transporter permease C-terminal" evidence="7">
    <location>
        <begin position="664"/>
        <end position="773"/>
    </location>
</feature>
<keyword evidence="4 6" id="KW-1133">Transmembrane helix</keyword>
<dbReference type="PANTHER" id="PTHR30572:SF18">
    <property type="entry name" value="ABC-TYPE MACROLIDE FAMILY EXPORT SYSTEM PERMEASE COMPONENT 2"/>
    <property type="match status" value="1"/>
</dbReference>
<feature type="transmembrane region" description="Helical" evidence="6">
    <location>
        <begin position="419"/>
        <end position="438"/>
    </location>
</feature>
<dbReference type="InterPro" id="IPR050250">
    <property type="entry name" value="Macrolide_Exporter_MacB"/>
</dbReference>
<evidence type="ECO:0000259" key="7">
    <source>
        <dbReference type="Pfam" id="PF02687"/>
    </source>
</evidence>
<keyword evidence="5 6" id="KW-0472">Membrane</keyword>
<dbReference type="RefSeq" id="WP_162330208.1">
    <property type="nucleotide sequence ID" value="NZ_CP048113.1"/>
</dbReference>
<dbReference type="PROSITE" id="PS51257">
    <property type="entry name" value="PROKAR_LIPOPROTEIN"/>
    <property type="match status" value="1"/>
</dbReference>
<keyword evidence="10" id="KW-1185">Reference proteome</keyword>
<organism evidence="9 10">
    <name type="scientific">Chitinophaga agri</name>
    <dbReference type="NCBI Taxonomy" id="2703787"/>
    <lineage>
        <taxon>Bacteria</taxon>
        <taxon>Pseudomonadati</taxon>
        <taxon>Bacteroidota</taxon>
        <taxon>Chitinophagia</taxon>
        <taxon>Chitinophagales</taxon>
        <taxon>Chitinophagaceae</taxon>
        <taxon>Chitinophaga</taxon>
    </lineage>
</organism>
<evidence type="ECO:0000256" key="4">
    <source>
        <dbReference type="ARBA" id="ARBA00022989"/>
    </source>
</evidence>
<evidence type="ECO:0000313" key="9">
    <source>
        <dbReference type="EMBL" id="QHS58505.1"/>
    </source>
</evidence>